<dbReference type="OrthoDB" id="10451922at2759"/>
<protein>
    <submittedName>
        <fullName evidence="1">Uncharacterized protein</fullName>
    </submittedName>
</protein>
<dbReference type="AlphaFoldDB" id="A0A5N6T1M3"/>
<dbReference type="RefSeq" id="XP_031916087.1">
    <property type="nucleotide sequence ID" value="XM_032053944.1"/>
</dbReference>
<keyword evidence="2" id="KW-1185">Reference proteome</keyword>
<dbReference type="EMBL" id="ML743563">
    <property type="protein sequence ID" value="KAE8140024.1"/>
    <property type="molecule type" value="Genomic_DNA"/>
</dbReference>
<sequence length="77" mass="8455">MASADSPLRWKHLHKVLSKPGPFSDEDWVPGPETISALKTSKILYVLKGLSKLSTTNVVQSYVCIHADPPVIDGYGY</sequence>
<dbReference type="GeneID" id="43638154"/>
<name>A0A5N6T1M3_ASPPS</name>
<organism evidence="1 2">
    <name type="scientific">Aspergillus pseudotamarii</name>
    <dbReference type="NCBI Taxonomy" id="132259"/>
    <lineage>
        <taxon>Eukaryota</taxon>
        <taxon>Fungi</taxon>
        <taxon>Dikarya</taxon>
        <taxon>Ascomycota</taxon>
        <taxon>Pezizomycotina</taxon>
        <taxon>Eurotiomycetes</taxon>
        <taxon>Eurotiomycetidae</taxon>
        <taxon>Eurotiales</taxon>
        <taxon>Aspergillaceae</taxon>
        <taxon>Aspergillus</taxon>
        <taxon>Aspergillus subgen. Circumdati</taxon>
    </lineage>
</organism>
<evidence type="ECO:0000313" key="2">
    <source>
        <dbReference type="Proteomes" id="UP000325672"/>
    </source>
</evidence>
<reference evidence="1 2" key="1">
    <citation type="submission" date="2019-04" db="EMBL/GenBank/DDBJ databases">
        <title>Friends and foes A comparative genomics study of 23 Aspergillus species from section Flavi.</title>
        <authorList>
            <consortium name="DOE Joint Genome Institute"/>
            <person name="Kjaerbolling I."/>
            <person name="Vesth T."/>
            <person name="Frisvad J.C."/>
            <person name="Nybo J.L."/>
            <person name="Theobald S."/>
            <person name="Kildgaard S."/>
            <person name="Isbrandt T."/>
            <person name="Kuo A."/>
            <person name="Sato A."/>
            <person name="Lyhne E.K."/>
            <person name="Kogle M.E."/>
            <person name="Wiebenga A."/>
            <person name="Kun R.S."/>
            <person name="Lubbers R.J."/>
            <person name="Makela M.R."/>
            <person name="Barry K."/>
            <person name="Chovatia M."/>
            <person name="Clum A."/>
            <person name="Daum C."/>
            <person name="Haridas S."/>
            <person name="He G."/>
            <person name="LaButti K."/>
            <person name="Lipzen A."/>
            <person name="Mondo S."/>
            <person name="Riley R."/>
            <person name="Salamov A."/>
            <person name="Simmons B.A."/>
            <person name="Magnuson J.K."/>
            <person name="Henrissat B."/>
            <person name="Mortensen U.H."/>
            <person name="Larsen T.O."/>
            <person name="Devries R.P."/>
            <person name="Grigoriev I.V."/>
            <person name="Machida M."/>
            <person name="Baker S.E."/>
            <person name="Andersen M.R."/>
        </authorList>
    </citation>
    <scope>NUCLEOTIDE SEQUENCE [LARGE SCALE GENOMIC DNA]</scope>
    <source>
        <strain evidence="1 2">CBS 117625</strain>
    </source>
</reference>
<proteinExistence type="predicted"/>
<gene>
    <name evidence="1" type="ORF">BDV38DRAFT_240862</name>
</gene>
<evidence type="ECO:0000313" key="1">
    <source>
        <dbReference type="EMBL" id="KAE8140024.1"/>
    </source>
</evidence>
<dbReference type="Proteomes" id="UP000325672">
    <property type="component" value="Unassembled WGS sequence"/>
</dbReference>
<accession>A0A5N6T1M3</accession>